<organism evidence="8 9">
    <name type="scientific">Vermiconidia calcicola</name>
    <dbReference type="NCBI Taxonomy" id="1690605"/>
    <lineage>
        <taxon>Eukaryota</taxon>
        <taxon>Fungi</taxon>
        <taxon>Dikarya</taxon>
        <taxon>Ascomycota</taxon>
        <taxon>Pezizomycotina</taxon>
        <taxon>Dothideomycetes</taxon>
        <taxon>Dothideomycetidae</taxon>
        <taxon>Mycosphaerellales</taxon>
        <taxon>Extremaceae</taxon>
        <taxon>Vermiconidia</taxon>
    </lineage>
</organism>
<feature type="compositionally biased region" description="Low complexity" evidence="6">
    <location>
        <begin position="332"/>
        <end position="343"/>
    </location>
</feature>
<evidence type="ECO:0000256" key="4">
    <source>
        <dbReference type="ARBA" id="ARBA00022827"/>
    </source>
</evidence>
<gene>
    <name evidence="8" type="ORF">LTR25_001625</name>
</gene>
<keyword evidence="4" id="KW-0274">FAD</keyword>
<protein>
    <recommendedName>
        <fullName evidence="7">FAD dependent oxidoreductase domain-containing protein</fullName>
    </recommendedName>
</protein>
<evidence type="ECO:0000256" key="6">
    <source>
        <dbReference type="SAM" id="MobiDB-lite"/>
    </source>
</evidence>
<dbReference type="GO" id="GO:0050660">
    <property type="term" value="F:flavin adenine dinucleotide binding"/>
    <property type="evidence" value="ECO:0007669"/>
    <property type="project" value="InterPro"/>
</dbReference>
<comment type="similarity">
    <text evidence="2">Belongs to the MSOX/MTOX family.</text>
</comment>
<comment type="cofactor">
    <cofactor evidence="1">
        <name>FAD</name>
        <dbReference type="ChEBI" id="CHEBI:57692"/>
    </cofactor>
</comment>
<comment type="caution">
    <text evidence="8">The sequence shown here is derived from an EMBL/GenBank/DDBJ whole genome shotgun (WGS) entry which is preliminary data.</text>
</comment>
<proteinExistence type="inferred from homology"/>
<evidence type="ECO:0000313" key="8">
    <source>
        <dbReference type="EMBL" id="KAK5544010.1"/>
    </source>
</evidence>
<dbReference type="GO" id="GO:0008115">
    <property type="term" value="F:sarcosine oxidase activity"/>
    <property type="evidence" value="ECO:0007669"/>
    <property type="project" value="TreeGrafter"/>
</dbReference>
<evidence type="ECO:0000313" key="9">
    <source>
        <dbReference type="Proteomes" id="UP001345827"/>
    </source>
</evidence>
<dbReference type="InterPro" id="IPR045170">
    <property type="entry name" value="MTOX"/>
</dbReference>
<feature type="region of interest" description="Disordered" evidence="6">
    <location>
        <begin position="321"/>
        <end position="344"/>
    </location>
</feature>
<accession>A0AAV9QMB9</accession>
<dbReference type="SUPFAM" id="SSF51905">
    <property type="entry name" value="FAD/NAD(P)-binding domain"/>
    <property type="match status" value="1"/>
</dbReference>
<dbReference type="InterPro" id="IPR006076">
    <property type="entry name" value="FAD-dep_OxRdtase"/>
</dbReference>
<evidence type="ECO:0000256" key="3">
    <source>
        <dbReference type="ARBA" id="ARBA00022630"/>
    </source>
</evidence>
<keyword evidence="5" id="KW-0560">Oxidoreductase</keyword>
<dbReference type="Pfam" id="PF01266">
    <property type="entry name" value="DAO"/>
    <property type="match status" value="1"/>
</dbReference>
<dbReference type="Gene3D" id="3.30.9.10">
    <property type="entry name" value="D-Amino Acid Oxidase, subunit A, domain 2"/>
    <property type="match status" value="1"/>
</dbReference>
<dbReference type="AlphaFoldDB" id="A0AAV9QMB9"/>
<name>A0AAV9QMB9_9PEZI</name>
<dbReference type="PANTHER" id="PTHR10961:SF37">
    <property type="entry name" value="FAD DEPENDENT OXIDOREDUCTASE DOMAIN-CONTAINING PROTEIN"/>
    <property type="match status" value="1"/>
</dbReference>
<evidence type="ECO:0000256" key="1">
    <source>
        <dbReference type="ARBA" id="ARBA00001974"/>
    </source>
</evidence>
<dbReference type="PANTHER" id="PTHR10961">
    <property type="entry name" value="PEROXISOMAL SARCOSINE OXIDASE"/>
    <property type="match status" value="1"/>
</dbReference>
<keyword evidence="3" id="KW-0285">Flavoprotein</keyword>
<reference evidence="8 9" key="1">
    <citation type="submission" date="2023-06" db="EMBL/GenBank/DDBJ databases">
        <title>Black Yeasts Isolated from many extreme environments.</title>
        <authorList>
            <person name="Coleine C."/>
            <person name="Stajich J.E."/>
            <person name="Selbmann L."/>
        </authorList>
    </citation>
    <scope>NUCLEOTIDE SEQUENCE [LARGE SCALE GENOMIC DNA]</scope>
    <source>
        <strain evidence="8 9">CCFEE 5887</strain>
    </source>
</reference>
<keyword evidence="9" id="KW-1185">Reference proteome</keyword>
<dbReference type="EMBL" id="JAXLQG010000002">
    <property type="protein sequence ID" value="KAK5544010.1"/>
    <property type="molecule type" value="Genomic_DNA"/>
</dbReference>
<dbReference type="GO" id="GO:0051698">
    <property type="term" value="F:saccharopine oxidase activity"/>
    <property type="evidence" value="ECO:0007669"/>
    <property type="project" value="TreeGrafter"/>
</dbReference>
<feature type="domain" description="FAD dependent oxidoreductase" evidence="7">
    <location>
        <begin position="13"/>
        <end position="457"/>
    </location>
</feature>
<evidence type="ECO:0000256" key="5">
    <source>
        <dbReference type="ARBA" id="ARBA00023002"/>
    </source>
</evidence>
<dbReference type="Proteomes" id="UP001345827">
    <property type="component" value="Unassembled WGS sequence"/>
</dbReference>
<sequence>MGSVDSTSDNDSDILIIGSGIFGTSTAYHLSQQSQTQNHASPSRRITVLDRAATPSPAAASSDINKIVRADYSKPFYMDLAYEAMRYWTSDTDPVTDTDTDSPPGLGPLTSRHFHQTGWVALDEEDSDLSARIRKNFRDSGRPDTSADISLDEVKTKWGGVLAGIDTTGYDKAYTNSSAGWADACAAVEAMMTEATKAGGVRYEVGEVVELVVCEKGESERESESNRDGDGDGDGDQDKSKLKLTGVRTANGRTFTSPKILLATGAWTPWLMSPLEQKMNIAPRDSIQRQMQAAGVCVAAFRLSEDEARNYSQMPVLIYGSKGEVMPPPRPSSSTTSTSTSTREQQRFFKFTNSNTFLNTKVHPDTGQEISVPEPDQKAIPEMLATESIEVIRQRVPEILGNGRTPDDWRLCWDAVSPDQNQLITQHPDPRLSNLYFATAGSFHSWKFLPNIGRYVVNVLDGKSNGVEKDEAWAWKTTWEGRGAHEKVLPKRELGSLSKS</sequence>
<dbReference type="InterPro" id="IPR036188">
    <property type="entry name" value="FAD/NAD-bd_sf"/>
</dbReference>
<evidence type="ECO:0000256" key="2">
    <source>
        <dbReference type="ARBA" id="ARBA00010989"/>
    </source>
</evidence>
<evidence type="ECO:0000259" key="7">
    <source>
        <dbReference type="Pfam" id="PF01266"/>
    </source>
</evidence>
<feature type="compositionally biased region" description="Basic and acidic residues" evidence="6">
    <location>
        <begin position="214"/>
        <end position="241"/>
    </location>
</feature>
<feature type="region of interest" description="Disordered" evidence="6">
    <location>
        <begin position="214"/>
        <end position="245"/>
    </location>
</feature>
<dbReference type="Gene3D" id="3.50.50.60">
    <property type="entry name" value="FAD/NAD(P)-binding domain"/>
    <property type="match status" value="1"/>
</dbReference>